<evidence type="ECO:0000256" key="1">
    <source>
        <dbReference type="ARBA" id="ARBA00023015"/>
    </source>
</evidence>
<evidence type="ECO:0000313" key="5">
    <source>
        <dbReference type="Proteomes" id="UP001191082"/>
    </source>
</evidence>
<protein>
    <recommendedName>
        <fullName evidence="3">HTH iclR-type domain-containing protein</fullName>
    </recommendedName>
</protein>
<dbReference type="Pfam" id="PF09339">
    <property type="entry name" value="HTH_IclR"/>
    <property type="match status" value="1"/>
</dbReference>
<proteinExistence type="predicted"/>
<dbReference type="InterPro" id="IPR005471">
    <property type="entry name" value="Tscrpt_reg_IclR_N"/>
</dbReference>
<accession>A0ABY2X341</accession>
<dbReference type="SUPFAM" id="SSF46785">
    <property type="entry name" value="Winged helix' DNA-binding domain"/>
    <property type="match status" value="1"/>
</dbReference>
<dbReference type="InterPro" id="IPR050707">
    <property type="entry name" value="HTH_MetabolicPath_Reg"/>
</dbReference>
<dbReference type="Proteomes" id="UP001191082">
    <property type="component" value="Unassembled WGS sequence"/>
</dbReference>
<dbReference type="RefSeq" id="WP_138865627.1">
    <property type="nucleotide sequence ID" value="NZ_VCPC01000005.1"/>
</dbReference>
<evidence type="ECO:0000256" key="2">
    <source>
        <dbReference type="ARBA" id="ARBA00023163"/>
    </source>
</evidence>
<sequence length="258" mass="28887">MEERRVKSAVRVIEILEFFASHRRPARMHELCAALRCPPSSMTALLRTMIGMGYVEFDEDTHHYFPAPRISRLTSWLDTGNYEKTGVLDAMCALRDDLGEPVVLAARSDLEIEYVDSLHCQNGLHSHIKKGSTRLMVQNGIGWLMLSRMPPETARAVYRKTVLSGLLQEAEYSETDLAADLVRHRETDVSVVHARDLVKPTAHWNASMVSILLPVPPGHRGLAVGVHGPTSRIQEKATTIADRLRRMVADLGTEIHAH</sequence>
<dbReference type="EMBL" id="VCPC01000005">
    <property type="protein sequence ID" value="TMV09356.1"/>
    <property type="molecule type" value="Genomic_DNA"/>
</dbReference>
<name>A0ABY2X341_9RHOB</name>
<gene>
    <name evidence="4" type="ORF">FGK64_19925</name>
</gene>
<dbReference type="InterPro" id="IPR036388">
    <property type="entry name" value="WH-like_DNA-bd_sf"/>
</dbReference>
<organism evidence="4 5">
    <name type="scientific">Arenibacterium halophilum</name>
    <dbReference type="NCBI Taxonomy" id="2583821"/>
    <lineage>
        <taxon>Bacteria</taxon>
        <taxon>Pseudomonadati</taxon>
        <taxon>Pseudomonadota</taxon>
        <taxon>Alphaproteobacteria</taxon>
        <taxon>Rhodobacterales</taxon>
        <taxon>Paracoccaceae</taxon>
        <taxon>Arenibacterium</taxon>
    </lineage>
</organism>
<keyword evidence="5" id="KW-1185">Reference proteome</keyword>
<dbReference type="Gene3D" id="1.10.10.10">
    <property type="entry name" value="Winged helix-like DNA-binding domain superfamily/Winged helix DNA-binding domain"/>
    <property type="match status" value="1"/>
</dbReference>
<keyword evidence="2" id="KW-0804">Transcription</keyword>
<dbReference type="InterPro" id="IPR036390">
    <property type="entry name" value="WH_DNA-bd_sf"/>
</dbReference>
<dbReference type="PANTHER" id="PTHR30136">
    <property type="entry name" value="HELIX-TURN-HELIX TRANSCRIPTIONAL REGULATOR, ICLR FAMILY"/>
    <property type="match status" value="1"/>
</dbReference>
<feature type="domain" description="HTH iclR-type" evidence="3">
    <location>
        <begin position="6"/>
        <end position="68"/>
    </location>
</feature>
<dbReference type="Gene3D" id="3.30.450.40">
    <property type="match status" value="1"/>
</dbReference>
<evidence type="ECO:0000259" key="3">
    <source>
        <dbReference type="PROSITE" id="PS51077"/>
    </source>
</evidence>
<dbReference type="PROSITE" id="PS51077">
    <property type="entry name" value="HTH_ICLR"/>
    <property type="match status" value="1"/>
</dbReference>
<comment type="caution">
    <text evidence="4">The sequence shown here is derived from an EMBL/GenBank/DDBJ whole genome shotgun (WGS) entry which is preliminary data.</text>
</comment>
<dbReference type="SUPFAM" id="SSF55781">
    <property type="entry name" value="GAF domain-like"/>
    <property type="match status" value="1"/>
</dbReference>
<dbReference type="InterPro" id="IPR029016">
    <property type="entry name" value="GAF-like_dom_sf"/>
</dbReference>
<reference evidence="4 5" key="1">
    <citation type="submission" date="2019-05" db="EMBL/GenBank/DDBJ databases">
        <title>Marivita sp. nov. isolated from sea sediment.</title>
        <authorList>
            <person name="Kim W."/>
        </authorList>
    </citation>
    <scope>NUCLEOTIDE SEQUENCE [LARGE SCALE GENOMIC DNA]</scope>
    <source>
        <strain evidence="4 5">CAU 1492</strain>
    </source>
</reference>
<evidence type="ECO:0000313" key="4">
    <source>
        <dbReference type="EMBL" id="TMV09356.1"/>
    </source>
</evidence>
<keyword evidence="1" id="KW-0805">Transcription regulation</keyword>
<dbReference type="PANTHER" id="PTHR30136:SF35">
    <property type="entry name" value="HTH-TYPE TRANSCRIPTIONAL REGULATOR RV1719"/>
    <property type="match status" value="1"/>
</dbReference>